<dbReference type="InterPro" id="IPR008869">
    <property type="entry name" value="MlaC/ttg2D"/>
</dbReference>
<dbReference type="PANTHER" id="PTHR36573:SF1">
    <property type="entry name" value="INTERMEMBRANE PHOSPHOLIPID TRANSPORT SYSTEM BINDING PROTEIN MLAC"/>
    <property type="match status" value="1"/>
</dbReference>
<dbReference type="Gene3D" id="3.10.450.710">
    <property type="entry name" value="Tgt2/MlaC"/>
    <property type="match status" value="1"/>
</dbReference>
<comment type="caution">
    <text evidence="2">The sequence shown here is derived from an EMBL/GenBank/DDBJ whole genome shotgun (WGS) entry which is preliminary data.</text>
</comment>
<accession>A0A318NEP0</accession>
<dbReference type="EMBL" id="QGLT01000001">
    <property type="protein sequence ID" value="PXZ02038.1"/>
    <property type="molecule type" value="Genomic_DNA"/>
</dbReference>
<dbReference type="OrthoDB" id="7358716at2"/>
<evidence type="ECO:0000256" key="1">
    <source>
        <dbReference type="SAM" id="SignalP"/>
    </source>
</evidence>
<protein>
    <recommendedName>
        <fullName evidence="4">Toluene transporter</fullName>
    </recommendedName>
</protein>
<name>A0A318NEP0_9PROT</name>
<keyword evidence="3" id="KW-1185">Reference proteome</keyword>
<dbReference type="AlphaFoldDB" id="A0A318NEP0"/>
<gene>
    <name evidence="2" type="ORF">DK869_03325</name>
</gene>
<dbReference type="RefSeq" id="WP_110438556.1">
    <property type="nucleotide sequence ID" value="NZ_CP046393.1"/>
</dbReference>
<keyword evidence="1" id="KW-0732">Signal</keyword>
<feature type="signal peptide" evidence="1">
    <location>
        <begin position="1"/>
        <end position="25"/>
    </location>
</feature>
<reference evidence="2 3" key="1">
    <citation type="submission" date="2018-05" db="EMBL/GenBank/DDBJ databases">
        <title>Reference genomes for bee gut microbiota database.</title>
        <authorList>
            <person name="Ellegaard K.M."/>
        </authorList>
    </citation>
    <scope>NUCLEOTIDE SEQUENCE [LARGE SCALE GENOMIC DNA]</scope>
    <source>
        <strain evidence="2 3">ESL0284</strain>
    </source>
</reference>
<proteinExistence type="predicted"/>
<evidence type="ECO:0000313" key="2">
    <source>
        <dbReference type="EMBL" id="PXZ02038.1"/>
    </source>
</evidence>
<dbReference type="InterPro" id="IPR042245">
    <property type="entry name" value="Tgt2/MlaC_sf"/>
</dbReference>
<feature type="chain" id="PRO_5016453713" description="Toluene transporter" evidence="1">
    <location>
        <begin position="26"/>
        <end position="225"/>
    </location>
</feature>
<organism evidence="2 3">
    <name type="scientific">Commensalibacter melissae</name>
    <dbReference type="NCBI Taxonomy" id="2070537"/>
    <lineage>
        <taxon>Bacteria</taxon>
        <taxon>Pseudomonadati</taxon>
        <taxon>Pseudomonadota</taxon>
        <taxon>Alphaproteobacteria</taxon>
        <taxon>Acetobacterales</taxon>
        <taxon>Acetobacteraceae</taxon>
    </lineage>
</organism>
<dbReference type="PANTHER" id="PTHR36573">
    <property type="entry name" value="INTERMEMBRANE PHOSPHOLIPID TRANSPORT SYSTEM BINDING PROTEIN MLAC"/>
    <property type="match status" value="1"/>
</dbReference>
<dbReference type="Pfam" id="PF05494">
    <property type="entry name" value="MlaC"/>
    <property type="match status" value="1"/>
</dbReference>
<evidence type="ECO:0000313" key="3">
    <source>
        <dbReference type="Proteomes" id="UP000247565"/>
    </source>
</evidence>
<evidence type="ECO:0008006" key="4">
    <source>
        <dbReference type="Google" id="ProtNLM"/>
    </source>
</evidence>
<dbReference type="Proteomes" id="UP000247565">
    <property type="component" value="Unassembled WGS sequence"/>
</dbReference>
<sequence length="225" mass="24908">MKFHRYILLCSVTAFIGFNSPIAIHANDTAVRPVSVTGSDTENSIKTPVVNLYRILSQLQQSKQAPAEKGMTALRKVLNDSYDFSSILSSTVGYRYDSYSEAEKEQLLQAFTNYTVARYYSSFAKEKGTGFKILPNVKNATTNDDKIIKTRVGDANDMGSATEINYLLRKTPQGWKIVDVLLNGHISQIAIQHGDFSSTLAKGGSQGLIEMLNKKTQSFMSKNNS</sequence>